<protein>
    <submittedName>
        <fullName evidence="1">Uncharacterized protein</fullName>
    </submittedName>
</protein>
<name>A0AA97FCB2_9EURY</name>
<organism evidence="1 2">
    <name type="scientific">Methanochimaera problematica</name>
    <dbReference type="NCBI Taxonomy" id="2609417"/>
    <lineage>
        <taxon>Archaea</taxon>
        <taxon>Methanobacteriati</taxon>
        <taxon>Methanobacteriota</taxon>
        <taxon>Stenosarchaea group</taxon>
        <taxon>Methanomicrobia</taxon>
        <taxon>Methanomicrobiales</taxon>
        <taxon>Methanomicrobiaceae</taxon>
        <taxon>Methanochimaera</taxon>
    </lineage>
</organism>
<evidence type="ECO:0000313" key="2">
    <source>
        <dbReference type="Proteomes" id="UP001301797"/>
    </source>
</evidence>
<dbReference type="Proteomes" id="UP001301797">
    <property type="component" value="Chromosome"/>
</dbReference>
<evidence type="ECO:0000313" key="1">
    <source>
        <dbReference type="EMBL" id="WOF15428.1"/>
    </source>
</evidence>
<accession>A0AA97FCB2</accession>
<keyword evidence="2" id="KW-1185">Reference proteome</keyword>
<dbReference type="KEGG" id="mefw:F1737_01400"/>
<sequence>MVIRVHEQKDLIEKVKLVFSNYTDLDIVMGELASLGFLRTGGNPDILALENTELELYIHINIDNNEKILNYEVLTFDDIKKSLE</sequence>
<reference evidence="1 2" key="1">
    <citation type="submission" date="2019-09" db="EMBL/GenBank/DDBJ databases">
        <title>The complete genome of Methanoplanus sp. FWC-SCC4.</title>
        <authorList>
            <person name="Chen S.-C."/>
            <person name="Zhou Y.-Z."/>
            <person name="Lai M.-C."/>
        </authorList>
    </citation>
    <scope>NUCLEOTIDE SEQUENCE [LARGE SCALE GENOMIC DNA]</scope>
    <source>
        <strain evidence="1 2">FWC-SCC4</strain>
    </source>
</reference>
<gene>
    <name evidence="1" type="ORF">F1737_01400</name>
</gene>
<dbReference type="AlphaFoldDB" id="A0AA97FCB2"/>
<proteinExistence type="predicted"/>
<dbReference type="EMBL" id="CP043875">
    <property type="protein sequence ID" value="WOF15428.1"/>
    <property type="molecule type" value="Genomic_DNA"/>
</dbReference>